<feature type="compositionally biased region" description="Polar residues" evidence="1">
    <location>
        <begin position="125"/>
        <end position="134"/>
    </location>
</feature>
<dbReference type="Proteomes" id="UP001412067">
    <property type="component" value="Unassembled WGS sequence"/>
</dbReference>
<name>A0ABR2N1E7_9ASPA</name>
<dbReference type="EMBL" id="JBBWWR010000002">
    <property type="protein sequence ID" value="KAK8970031.1"/>
    <property type="molecule type" value="Genomic_DNA"/>
</dbReference>
<evidence type="ECO:0000313" key="3">
    <source>
        <dbReference type="Proteomes" id="UP001412067"/>
    </source>
</evidence>
<dbReference type="PANTHER" id="PTHR33384:SF1">
    <property type="entry name" value="EXPRESSED PROTEIN"/>
    <property type="match status" value="1"/>
</dbReference>
<feature type="region of interest" description="Disordered" evidence="1">
    <location>
        <begin position="37"/>
        <end position="68"/>
    </location>
</feature>
<accession>A0ABR2N1E7</accession>
<feature type="compositionally biased region" description="Basic and acidic residues" evidence="1">
    <location>
        <begin position="49"/>
        <end position="61"/>
    </location>
</feature>
<gene>
    <name evidence="2" type="ORF">KSP40_PGU013700</name>
</gene>
<reference evidence="2 3" key="1">
    <citation type="journal article" date="2022" name="Nat. Plants">
        <title>Genomes of leafy and leafless Platanthera orchids illuminate the evolution of mycoheterotrophy.</title>
        <authorList>
            <person name="Li M.H."/>
            <person name="Liu K.W."/>
            <person name="Li Z."/>
            <person name="Lu H.C."/>
            <person name="Ye Q.L."/>
            <person name="Zhang D."/>
            <person name="Wang J.Y."/>
            <person name="Li Y.F."/>
            <person name="Zhong Z.M."/>
            <person name="Liu X."/>
            <person name="Yu X."/>
            <person name="Liu D.K."/>
            <person name="Tu X.D."/>
            <person name="Liu B."/>
            <person name="Hao Y."/>
            <person name="Liao X.Y."/>
            <person name="Jiang Y.T."/>
            <person name="Sun W.H."/>
            <person name="Chen J."/>
            <person name="Chen Y.Q."/>
            <person name="Ai Y."/>
            <person name="Zhai J.W."/>
            <person name="Wu S.S."/>
            <person name="Zhou Z."/>
            <person name="Hsiao Y.Y."/>
            <person name="Wu W.L."/>
            <person name="Chen Y.Y."/>
            <person name="Lin Y.F."/>
            <person name="Hsu J.L."/>
            <person name="Li C.Y."/>
            <person name="Wang Z.W."/>
            <person name="Zhao X."/>
            <person name="Zhong W.Y."/>
            <person name="Ma X.K."/>
            <person name="Ma L."/>
            <person name="Huang J."/>
            <person name="Chen G.Z."/>
            <person name="Huang M.Z."/>
            <person name="Huang L."/>
            <person name="Peng D.H."/>
            <person name="Luo Y.B."/>
            <person name="Zou S.Q."/>
            <person name="Chen S.P."/>
            <person name="Lan S."/>
            <person name="Tsai W.C."/>
            <person name="Van de Peer Y."/>
            <person name="Liu Z.J."/>
        </authorList>
    </citation>
    <scope>NUCLEOTIDE SEQUENCE [LARGE SCALE GENOMIC DNA]</scope>
    <source>
        <strain evidence="2">Lor288</strain>
    </source>
</reference>
<evidence type="ECO:0000256" key="1">
    <source>
        <dbReference type="SAM" id="MobiDB-lite"/>
    </source>
</evidence>
<protein>
    <submittedName>
        <fullName evidence="2">Uncharacterized protein</fullName>
    </submittedName>
</protein>
<evidence type="ECO:0000313" key="2">
    <source>
        <dbReference type="EMBL" id="KAK8970031.1"/>
    </source>
</evidence>
<feature type="region of interest" description="Disordered" evidence="1">
    <location>
        <begin position="109"/>
        <end position="134"/>
    </location>
</feature>
<keyword evidence="3" id="KW-1185">Reference proteome</keyword>
<comment type="caution">
    <text evidence="2">The sequence shown here is derived from an EMBL/GenBank/DDBJ whole genome shotgun (WGS) entry which is preliminary data.</text>
</comment>
<proteinExistence type="predicted"/>
<sequence>MENRPQKAFSDNNEITVICPKPRKFATNRELLTKESDPTRALLCGSPPKRSENPIVHDTRFGKANPLGPRNVMEGVGYGSITATTSKFRMMRLVDDLGLLLIRGNEKRGRSRSKNVFLHQKTPMRGTQTSRTQH</sequence>
<organism evidence="2 3">
    <name type="scientific">Platanthera guangdongensis</name>
    <dbReference type="NCBI Taxonomy" id="2320717"/>
    <lineage>
        <taxon>Eukaryota</taxon>
        <taxon>Viridiplantae</taxon>
        <taxon>Streptophyta</taxon>
        <taxon>Embryophyta</taxon>
        <taxon>Tracheophyta</taxon>
        <taxon>Spermatophyta</taxon>
        <taxon>Magnoliopsida</taxon>
        <taxon>Liliopsida</taxon>
        <taxon>Asparagales</taxon>
        <taxon>Orchidaceae</taxon>
        <taxon>Orchidoideae</taxon>
        <taxon>Orchideae</taxon>
        <taxon>Orchidinae</taxon>
        <taxon>Platanthera</taxon>
    </lineage>
</organism>
<dbReference type="PANTHER" id="PTHR33384">
    <property type="entry name" value="EXPRESSED PROTEIN"/>
    <property type="match status" value="1"/>
</dbReference>